<evidence type="ECO:0000313" key="2">
    <source>
        <dbReference type="EMBL" id="SDY94430.1"/>
    </source>
</evidence>
<feature type="transmembrane region" description="Helical" evidence="1">
    <location>
        <begin position="75"/>
        <end position="92"/>
    </location>
</feature>
<dbReference type="OrthoDB" id="9973558at2"/>
<reference evidence="3" key="1">
    <citation type="submission" date="2016-10" db="EMBL/GenBank/DDBJ databases">
        <authorList>
            <person name="Varghese N."/>
            <person name="Submissions S."/>
        </authorList>
    </citation>
    <scope>NUCLEOTIDE SEQUENCE [LARGE SCALE GENOMIC DNA]</scope>
    <source>
        <strain evidence="3">SP</strain>
    </source>
</reference>
<dbReference type="Proteomes" id="UP000198935">
    <property type="component" value="Unassembled WGS sequence"/>
</dbReference>
<gene>
    <name evidence="2" type="ORF">SAMN05421736_104277</name>
</gene>
<keyword evidence="1" id="KW-0812">Transmembrane</keyword>
<keyword evidence="1" id="KW-0472">Membrane</keyword>
<proteinExistence type="predicted"/>
<name>A0A1H3P065_9BACI</name>
<evidence type="ECO:0000313" key="3">
    <source>
        <dbReference type="Proteomes" id="UP000198935"/>
    </source>
</evidence>
<dbReference type="EMBL" id="FNPI01000004">
    <property type="protein sequence ID" value="SDY94430.1"/>
    <property type="molecule type" value="Genomic_DNA"/>
</dbReference>
<sequence length="100" mass="11227">MREHRSNWDGKLWSKTYYAEVGKPAIKIILLIESREITVEKQIVNWLLVGILIVSSISLIIVYQQDYIAETHGPRAIPLAIVAGLSAIAVAISQKNKDQE</sequence>
<keyword evidence="3" id="KW-1185">Reference proteome</keyword>
<keyword evidence="1" id="KW-1133">Transmembrane helix</keyword>
<accession>A0A1H3P065</accession>
<dbReference type="AlphaFoldDB" id="A0A1H3P065"/>
<feature type="transmembrane region" description="Helical" evidence="1">
    <location>
        <begin position="43"/>
        <end position="63"/>
    </location>
</feature>
<protein>
    <submittedName>
        <fullName evidence="2">Uncharacterized protein</fullName>
    </submittedName>
</protein>
<evidence type="ECO:0000256" key="1">
    <source>
        <dbReference type="SAM" id="Phobius"/>
    </source>
</evidence>
<organism evidence="2 3">
    <name type="scientific">Evansella caseinilytica</name>
    <dbReference type="NCBI Taxonomy" id="1503961"/>
    <lineage>
        <taxon>Bacteria</taxon>
        <taxon>Bacillati</taxon>
        <taxon>Bacillota</taxon>
        <taxon>Bacilli</taxon>
        <taxon>Bacillales</taxon>
        <taxon>Bacillaceae</taxon>
        <taxon>Evansella</taxon>
    </lineage>
</organism>